<keyword evidence="1" id="KW-1133">Transmembrane helix</keyword>
<feature type="transmembrane region" description="Helical" evidence="1">
    <location>
        <begin position="41"/>
        <end position="60"/>
    </location>
</feature>
<dbReference type="RefSeq" id="WP_267990719.1">
    <property type="nucleotide sequence ID" value="NZ_JAPJZI010000001.1"/>
</dbReference>
<keyword evidence="1" id="KW-0472">Membrane</keyword>
<dbReference type="Pfam" id="PF20398">
    <property type="entry name" value="DUF6691"/>
    <property type="match status" value="1"/>
</dbReference>
<feature type="transmembrane region" description="Helical" evidence="1">
    <location>
        <begin position="112"/>
        <end position="135"/>
    </location>
</feature>
<reference evidence="2" key="1">
    <citation type="submission" date="2022-11" db="EMBL/GenBank/DDBJ databases">
        <title>Draft genome sequence of Hoeflea poritis E7-10 and Hoeflea prorocentri PM5-8, separated from scleractinian coral Porites lutea and marine dinoflagellate.</title>
        <authorList>
            <person name="Zhang G."/>
            <person name="Wei Q."/>
            <person name="Cai L."/>
        </authorList>
    </citation>
    <scope>NUCLEOTIDE SEQUENCE</scope>
    <source>
        <strain evidence="2">PM5-8</strain>
    </source>
</reference>
<dbReference type="AlphaFoldDB" id="A0A9X3UJ03"/>
<evidence type="ECO:0000256" key="1">
    <source>
        <dbReference type="SAM" id="Phobius"/>
    </source>
</evidence>
<feature type="transmembrane region" description="Helical" evidence="1">
    <location>
        <begin position="85"/>
        <end position="106"/>
    </location>
</feature>
<name>A0A9X3UJ03_9HYPH</name>
<keyword evidence="1" id="KW-0812">Transmembrane</keyword>
<organism evidence="2 3">
    <name type="scientific">Hoeflea prorocentri</name>
    <dbReference type="NCBI Taxonomy" id="1922333"/>
    <lineage>
        <taxon>Bacteria</taxon>
        <taxon>Pseudomonadati</taxon>
        <taxon>Pseudomonadota</taxon>
        <taxon>Alphaproteobacteria</taxon>
        <taxon>Hyphomicrobiales</taxon>
        <taxon>Rhizobiaceae</taxon>
        <taxon>Hoeflea</taxon>
    </lineage>
</organism>
<accession>A0A9X3UJ03</accession>
<keyword evidence="3" id="KW-1185">Reference proteome</keyword>
<sequence>MRITTALIIGIIFGLGIALSGMANPAKVLNFFDFAGTWDPSLAFVMGGALITTAIGYRFVFGTRKEPLLAGAFSLPTNREIDSRLVVGSALFGVGWGITGFCPGGAIPAIGLGYGSTFLFMGAMIAGIAVTRTIINARARTVRA</sequence>
<evidence type="ECO:0000313" key="2">
    <source>
        <dbReference type="EMBL" id="MDA5399276.1"/>
    </source>
</evidence>
<dbReference type="EMBL" id="JAPJZI010000001">
    <property type="protein sequence ID" value="MDA5399276.1"/>
    <property type="molecule type" value="Genomic_DNA"/>
</dbReference>
<protein>
    <submittedName>
        <fullName evidence="2">YeeE/YedE family protein</fullName>
    </submittedName>
</protein>
<gene>
    <name evidence="2" type="ORF">OQ273_11890</name>
</gene>
<evidence type="ECO:0000313" key="3">
    <source>
        <dbReference type="Proteomes" id="UP001151234"/>
    </source>
</evidence>
<comment type="caution">
    <text evidence="2">The sequence shown here is derived from an EMBL/GenBank/DDBJ whole genome shotgun (WGS) entry which is preliminary data.</text>
</comment>
<dbReference type="Proteomes" id="UP001151234">
    <property type="component" value="Unassembled WGS sequence"/>
</dbReference>
<proteinExistence type="predicted"/>
<dbReference type="InterPro" id="IPR046513">
    <property type="entry name" value="DUF6691"/>
</dbReference>